<dbReference type="InterPro" id="IPR044893">
    <property type="entry name" value="RNA_pol_Rpb1_clamp_domain"/>
</dbReference>
<feature type="compositionally biased region" description="Acidic residues" evidence="13">
    <location>
        <begin position="280"/>
        <end position="290"/>
    </location>
</feature>
<dbReference type="InterPro" id="IPR000722">
    <property type="entry name" value="RNA_pol_asu"/>
</dbReference>
<dbReference type="Gene3D" id="6.10.250.2940">
    <property type="match status" value="1"/>
</dbReference>
<feature type="region of interest" description="Disordered" evidence="13">
    <location>
        <begin position="1189"/>
        <end position="1208"/>
    </location>
</feature>
<evidence type="ECO:0000256" key="3">
    <source>
        <dbReference type="ARBA" id="ARBA00022478"/>
    </source>
</evidence>
<evidence type="ECO:0000256" key="5">
    <source>
        <dbReference type="ARBA" id="ARBA00022695"/>
    </source>
</evidence>
<organism evidence="15 16">
    <name type="scientific">Rhizoctonia solani</name>
    <dbReference type="NCBI Taxonomy" id="456999"/>
    <lineage>
        <taxon>Eukaryota</taxon>
        <taxon>Fungi</taxon>
        <taxon>Dikarya</taxon>
        <taxon>Basidiomycota</taxon>
        <taxon>Agaricomycotina</taxon>
        <taxon>Agaricomycetes</taxon>
        <taxon>Cantharellales</taxon>
        <taxon>Ceratobasidiaceae</taxon>
        <taxon>Rhizoctonia</taxon>
    </lineage>
</organism>
<sequence>MDIGHPIASHVKSVSFSFLNSQDIRRISVKQIVNPVLLDDLNRPNIGGLYDPALGPSERGDVCGTCRLNSFSCPGHFGHIELPSPVYHPLFMTNMLNLMRGVCMWCHQFKMADGEKAKYEAKLTLLERGLLTAALGVDEFTMRAGAKNETGEEPGETISQFRKRLNLFVKLHLEDAPASTRNDYKDGPVYQARKDAIQSFLKAAVGSKKCAHCDGFGYTYRKDGHTRIVEYDLSRKHKALMEVLGKVRPNVLLLERRAPQSSSNYTSQYTTSTPDKDGDVEMEDADEPEPPGESTFEDASRDTSELPRAASGTVKTIRGRNERVVPPEEARAHLRRLFAREPKLTTLIYGRHGPFASQARAANADMFFLEVLPVPPTRFRPPARMGDSVFEHPQNEMLTKVLVTAYRLRDLEAALREASKKPTEGNKADELEAAEEGNRQKLFGQLLEALIQLQIDVNSFMDSSKNPAPVRQGKLPTAGVKQGLEKKEGLFRKHMMGKRVNYAARSVISPDVNIETNEIGIPPVFARKLTFPEPVTSHNVKELRQAVINGTAVYPGASIVQNEDGGLVYLDKMEPDARAALAARLLTPPEGSAPNNLTHRDARGKTVYRHLKDGDILILNRQPTLHKPSMMAHRAKVLKGEKTIRMHYANCNSYNADFDGDEMNIHFAQNHVARSEAIHIANTDNQYLAATSGDPLRGLIQDHVVAGVWMTNKSTMFSREEYYQLLYGALRPENDYSGQGRVKTLPPAIWKPKPLWTGKQLISTVLLNITPPDAGGLTLASKGKVGNDHWGPHSQEETVIFCDGELLCGVLDKSQFGASSYGLVHSVYELYGAETAGRLLSILSRLFTKFLQHRAFTCRMDDLALTPEGDARRSKILQDAKTFGHEAAVENFPSLDGASSEEHARQLPILLEEVLRDDAKMANLDLTVKKKMTAVTESVTKACMPDGLLRRFPDNHMQTMTMSGAKGSAVNARQISCGLGQQELEGRRVPMMVSGKTLPSFKAFETAAIAGGYIASRFLTGIRPQEFYFHCMAGREGLIDTAVKTSRSGYLQRCLIKHLEGLKIHYDGTVRGSDSAILQFAYGGDGLDVTRQKHLLAFGSEKKKLQNQLFEFALRNERALRARLNVMSVAGRMDEHTAVDHMHKALKKPHKYPPTMSLYPPTTHIGSTSETYASALDAYVKENPHRLIKPRKKDGEQKAPKLRSQQEQMPAAQFKLLMNLRYLRSLAEPGEAVGLIASQGCVNGIAFGMDTRFGSGNASGSGFRFSVGEPSTQMTLNTFHFAGHGAANVTLGIPRLREIVMTASTKPKTPTMTLPLLTSSSTVRPPTTEQITLFTKHASRLTLAAVTSHITVRESLSNARRTYAVKITFYPADECEAAYGVSRAAVARTIGGRFGLVLRKEAITAIKKAVGEVKDQVGGVGKGRAVRDALDGAGGVGVDDDVDIPDGEMGATHRDDVSEVGDGDADEMKRKSRTQEAATYSDDESEEESDAEPDIGADEIEAAVDADPDDDDVQVDLKSGKKTHPKKSKSKQKVADEWEVSAGLAQDFVDTTKFGGNLEFAKDLCTFDLEFSSSTPKLLLVGILEQCMHKAVIHEISNVTSVHEVKEPDPRHPGQFRTKHLETTGTNFPGIWASAADVVDLDNITSNDVYAILCSYGVEMARTAILKEIESVFS</sequence>
<dbReference type="Gene3D" id="3.30.70.2850">
    <property type="match status" value="1"/>
</dbReference>
<evidence type="ECO:0000256" key="11">
    <source>
        <dbReference type="ARBA" id="ARBA00048552"/>
    </source>
</evidence>
<protein>
    <recommendedName>
        <fullName evidence="12">DNA-directed RNA polymerase subunit</fullName>
        <ecNumber evidence="12">2.7.7.6</ecNumber>
    </recommendedName>
</protein>
<dbReference type="FunFam" id="2.40.40.20:FF:000019">
    <property type="entry name" value="DNA-directed RNA polymerase II subunit RPB1"/>
    <property type="match status" value="1"/>
</dbReference>
<evidence type="ECO:0000256" key="7">
    <source>
        <dbReference type="ARBA" id="ARBA00022833"/>
    </source>
</evidence>
<evidence type="ECO:0000313" key="16">
    <source>
        <dbReference type="Proteomes" id="UP000663850"/>
    </source>
</evidence>
<dbReference type="InterPro" id="IPR006592">
    <property type="entry name" value="RNA_pol_N"/>
</dbReference>
<evidence type="ECO:0000256" key="13">
    <source>
        <dbReference type="SAM" id="MobiDB-lite"/>
    </source>
</evidence>
<dbReference type="InterPro" id="IPR007081">
    <property type="entry name" value="RNA_pol_Rpb1_5"/>
</dbReference>
<dbReference type="Pfam" id="PF05000">
    <property type="entry name" value="RNA_pol_Rpb1_4"/>
    <property type="match status" value="1"/>
</dbReference>
<evidence type="ECO:0000256" key="9">
    <source>
        <dbReference type="ARBA" id="ARBA00023163"/>
    </source>
</evidence>
<dbReference type="EMBL" id="CAJMWZ010002890">
    <property type="protein sequence ID" value="CAE6465127.1"/>
    <property type="molecule type" value="Genomic_DNA"/>
</dbReference>
<keyword evidence="3 12" id="KW-0240">DNA-directed RNA polymerase</keyword>
<evidence type="ECO:0000313" key="15">
    <source>
        <dbReference type="EMBL" id="CAE6465127.1"/>
    </source>
</evidence>
<feature type="domain" description="RNA polymerase N-terminal" evidence="14">
    <location>
        <begin position="365"/>
        <end position="711"/>
    </location>
</feature>
<gene>
    <name evidence="15" type="ORF">RDB_LOCUS55817</name>
</gene>
<dbReference type="Pfam" id="PF04983">
    <property type="entry name" value="RNA_pol_Rpb1_3"/>
    <property type="match status" value="1"/>
</dbReference>
<evidence type="ECO:0000259" key="14">
    <source>
        <dbReference type="SMART" id="SM00663"/>
    </source>
</evidence>
<dbReference type="SUPFAM" id="SSF64484">
    <property type="entry name" value="beta and beta-prime subunits of DNA dependent RNA-polymerase"/>
    <property type="match status" value="1"/>
</dbReference>
<dbReference type="InterPro" id="IPR007066">
    <property type="entry name" value="RNA_pol_Rpb1_3"/>
</dbReference>
<dbReference type="FunFam" id="3.30.1490.180:FF:000003">
    <property type="entry name" value="DNA-directed RNA polymerase subunit"/>
    <property type="match status" value="1"/>
</dbReference>
<dbReference type="InterPro" id="IPR042102">
    <property type="entry name" value="RNA_pol_Rpb1_3_sf"/>
</dbReference>
<keyword evidence="10" id="KW-0539">Nucleus</keyword>
<dbReference type="Pfam" id="PF04997">
    <property type="entry name" value="RNA_pol_Rpb1_1"/>
    <property type="match status" value="1"/>
</dbReference>
<dbReference type="GO" id="GO:0006351">
    <property type="term" value="P:DNA-templated transcription"/>
    <property type="evidence" value="ECO:0007669"/>
    <property type="project" value="InterPro"/>
</dbReference>
<dbReference type="Pfam" id="PF00623">
    <property type="entry name" value="RNA_pol_Rpb1_2"/>
    <property type="match status" value="1"/>
</dbReference>
<dbReference type="FunFam" id="1.10.274.100:FF:000006">
    <property type="entry name" value="DNA-directed RNA polymerase subunit"/>
    <property type="match status" value="1"/>
</dbReference>
<dbReference type="Gene3D" id="3.30.1490.180">
    <property type="entry name" value="RNA polymerase ii"/>
    <property type="match status" value="1"/>
</dbReference>
<proteinExistence type="inferred from homology"/>
<dbReference type="InterPro" id="IPR007080">
    <property type="entry name" value="RNA_pol_Rpb1_1"/>
</dbReference>
<dbReference type="InterPro" id="IPR038120">
    <property type="entry name" value="Rpb1_funnel_sf"/>
</dbReference>
<reference evidence="15" key="1">
    <citation type="submission" date="2021-01" db="EMBL/GenBank/DDBJ databases">
        <authorList>
            <person name="Kaushik A."/>
        </authorList>
    </citation>
    <scope>NUCLEOTIDE SEQUENCE</scope>
    <source>
        <strain evidence="15">Type strain: AG8-Rh-89/</strain>
    </source>
</reference>
<evidence type="ECO:0000256" key="6">
    <source>
        <dbReference type="ARBA" id="ARBA00022723"/>
    </source>
</evidence>
<dbReference type="PANTHER" id="PTHR19376">
    <property type="entry name" value="DNA-DIRECTED RNA POLYMERASE"/>
    <property type="match status" value="1"/>
</dbReference>
<dbReference type="Gene3D" id="1.10.274.100">
    <property type="entry name" value="RNA polymerase Rpb1, domain 3"/>
    <property type="match status" value="1"/>
</dbReference>
<dbReference type="GO" id="GO:0003899">
    <property type="term" value="F:DNA-directed RNA polymerase activity"/>
    <property type="evidence" value="ECO:0007669"/>
    <property type="project" value="UniProtKB-EC"/>
</dbReference>
<dbReference type="InterPro" id="IPR015699">
    <property type="entry name" value="DNA-dir_RNA_pol1_lsu_N"/>
</dbReference>
<comment type="catalytic activity">
    <reaction evidence="11 12">
        <text>RNA(n) + a ribonucleoside 5'-triphosphate = RNA(n+1) + diphosphate</text>
        <dbReference type="Rhea" id="RHEA:21248"/>
        <dbReference type="Rhea" id="RHEA-COMP:14527"/>
        <dbReference type="Rhea" id="RHEA-COMP:17342"/>
        <dbReference type="ChEBI" id="CHEBI:33019"/>
        <dbReference type="ChEBI" id="CHEBI:61557"/>
        <dbReference type="ChEBI" id="CHEBI:140395"/>
        <dbReference type="EC" id="2.7.7.6"/>
    </reaction>
</comment>
<comment type="caution">
    <text evidence="15">The sequence shown here is derived from an EMBL/GenBank/DDBJ whole genome shotgun (WGS) entry which is preliminary data.</text>
</comment>
<dbReference type="FunFam" id="4.10.860.120:FF:000006">
    <property type="entry name" value="DNA-directed RNA polymerase subunit"/>
    <property type="match status" value="1"/>
</dbReference>
<keyword evidence="8" id="KW-0460">Magnesium</keyword>
<comment type="subcellular location">
    <subcellularLocation>
        <location evidence="1">Nucleus</location>
    </subcellularLocation>
</comment>
<dbReference type="Gene3D" id="1.10.357.120">
    <property type="match status" value="1"/>
</dbReference>
<feature type="compositionally biased region" description="Low complexity" evidence="13">
    <location>
        <begin position="260"/>
        <end position="273"/>
    </location>
</feature>
<evidence type="ECO:0000256" key="2">
    <source>
        <dbReference type="ARBA" id="ARBA00006460"/>
    </source>
</evidence>
<dbReference type="GO" id="GO:0046872">
    <property type="term" value="F:metal ion binding"/>
    <property type="evidence" value="ECO:0007669"/>
    <property type="project" value="UniProtKB-KW"/>
</dbReference>
<feature type="compositionally biased region" description="Basic residues" evidence="13">
    <location>
        <begin position="1520"/>
        <end position="1532"/>
    </location>
</feature>
<dbReference type="PANTHER" id="PTHR19376:SF11">
    <property type="entry name" value="DNA-DIRECTED RNA POLYMERASE I SUBUNIT RPA1"/>
    <property type="match status" value="1"/>
</dbReference>
<keyword evidence="7" id="KW-0862">Zinc</keyword>
<dbReference type="EC" id="2.7.7.6" evidence="12"/>
<dbReference type="Gene3D" id="4.10.860.120">
    <property type="entry name" value="RNA polymerase II, clamp domain"/>
    <property type="match status" value="1"/>
</dbReference>
<dbReference type="InterPro" id="IPR007083">
    <property type="entry name" value="RNA_pol_Rpb1_4"/>
</dbReference>
<keyword evidence="5 12" id="KW-0548">Nucleotidyltransferase</keyword>
<feature type="compositionally biased region" description="Acidic residues" evidence="13">
    <location>
        <begin position="1481"/>
        <end position="1514"/>
    </location>
</feature>
<keyword evidence="4 12" id="KW-0808">Transferase</keyword>
<feature type="non-terminal residue" evidence="15">
    <location>
        <position position="1674"/>
    </location>
</feature>
<accession>A0A8H3BVD9</accession>
<keyword evidence="9 12" id="KW-0804">Transcription</keyword>
<evidence type="ECO:0000256" key="12">
    <source>
        <dbReference type="RuleBase" id="RU004279"/>
    </source>
</evidence>
<evidence type="ECO:0000256" key="10">
    <source>
        <dbReference type="ARBA" id="ARBA00023242"/>
    </source>
</evidence>
<dbReference type="Proteomes" id="UP000663850">
    <property type="component" value="Unassembled WGS sequence"/>
</dbReference>
<name>A0A8H3BVD9_9AGAM</name>
<keyword evidence="6" id="KW-0479">Metal-binding</keyword>
<comment type="similarity">
    <text evidence="2 12">Belongs to the RNA polymerase beta' chain family.</text>
</comment>
<feature type="region of interest" description="Disordered" evidence="13">
    <location>
        <begin position="258"/>
        <end position="323"/>
    </location>
</feature>
<feature type="region of interest" description="Disordered" evidence="13">
    <location>
        <begin position="1430"/>
        <end position="1535"/>
    </location>
</feature>
<dbReference type="Pfam" id="PF04998">
    <property type="entry name" value="RNA_pol_Rpb1_5"/>
    <property type="match status" value="2"/>
</dbReference>
<dbReference type="Gene3D" id="1.10.132.30">
    <property type="match status" value="1"/>
</dbReference>
<evidence type="ECO:0000256" key="8">
    <source>
        <dbReference type="ARBA" id="ARBA00022842"/>
    </source>
</evidence>
<evidence type="ECO:0000256" key="4">
    <source>
        <dbReference type="ARBA" id="ARBA00022679"/>
    </source>
</evidence>
<dbReference type="CDD" id="cd01435">
    <property type="entry name" value="RNAP_I_RPA1_N"/>
    <property type="match status" value="1"/>
</dbReference>
<dbReference type="GO" id="GO:0003677">
    <property type="term" value="F:DNA binding"/>
    <property type="evidence" value="ECO:0007669"/>
    <property type="project" value="InterPro"/>
</dbReference>
<evidence type="ECO:0000256" key="1">
    <source>
        <dbReference type="ARBA" id="ARBA00004123"/>
    </source>
</evidence>
<dbReference type="SMART" id="SM00663">
    <property type="entry name" value="RPOLA_N"/>
    <property type="match status" value="1"/>
</dbReference>
<comment type="function">
    <text evidence="12">DNA-dependent RNA polymerase catalyzes the transcription of DNA into RNA using the four ribonucleoside triphosphates as substrates.</text>
</comment>
<dbReference type="GO" id="GO:0005736">
    <property type="term" value="C:RNA polymerase I complex"/>
    <property type="evidence" value="ECO:0007669"/>
    <property type="project" value="TreeGrafter"/>
</dbReference>
<dbReference type="InterPro" id="IPR045867">
    <property type="entry name" value="DNA-dir_RpoC_beta_prime"/>
</dbReference>
<dbReference type="Gene3D" id="2.40.40.20">
    <property type="match status" value="1"/>
</dbReference>